<dbReference type="PANTHER" id="PTHR15180">
    <property type="entry name" value="GENERAL TRANSCRIPTION FACTOR 3C POLYPEPTIDE 1"/>
    <property type="match status" value="1"/>
</dbReference>
<protein>
    <submittedName>
        <fullName evidence="5">General transcription factor 3C polypeptide 1</fullName>
    </submittedName>
</protein>
<keyword evidence="2" id="KW-1133">Transmembrane helix</keyword>
<feature type="compositionally biased region" description="Basic and acidic residues" evidence="1">
    <location>
        <begin position="598"/>
        <end position="617"/>
    </location>
</feature>
<proteinExistence type="predicted"/>
<dbReference type="Pfam" id="PF24101">
    <property type="entry name" value="WHD_GTF3C1"/>
    <property type="match status" value="1"/>
</dbReference>
<dbReference type="GO" id="GO:0000127">
    <property type="term" value="C:transcription factor TFIIIC complex"/>
    <property type="evidence" value="ECO:0007669"/>
    <property type="project" value="InterPro"/>
</dbReference>
<dbReference type="Proteomes" id="UP000054630">
    <property type="component" value="Unassembled WGS sequence"/>
</dbReference>
<keyword evidence="2" id="KW-0812">Transmembrane</keyword>
<accession>A0A0V0RY06</accession>
<comment type="caution">
    <text evidence="5">The sequence shown here is derived from an EMBL/GenBank/DDBJ whole genome shotgun (WGS) entry which is preliminary data.</text>
</comment>
<name>A0A0V0RY06_9BILA</name>
<evidence type="ECO:0000313" key="6">
    <source>
        <dbReference type="Proteomes" id="UP000054630"/>
    </source>
</evidence>
<dbReference type="GO" id="GO:0006384">
    <property type="term" value="P:transcription initiation at RNA polymerase III promoter"/>
    <property type="evidence" value="ECO:0007669"/>
    <property type="project" value="InterPro"/>
</dbReference>
<reference evidence="5 6" key="1">
    <citation type="submission" date="2015-01" db="EMBL/GenBank/DDBJ databases">
        <title>Evolution of Trichinella species and genotypes.</title>
        <authorList>
            <person name="Korhonen P.K."/>
            <person name="Edoardo P."/>
            <person name="Giuseppe L.R."/>
            <person name="Gasser R.B."/>
        </authorList>
    </citation>
    <scope>NUCLEOTIDE SEQUENCE [LARGE SCALE GENOMIC DNA]</scope>
    <source>
        <strain evidence="5">ISS37</strain>
    </source>
</reference>
<organism evidence="5 6">
    <name type="scientific">Trichinella nelsoni</name>
    <dbReference type="NCBI Taxonomy" id="6336"/>
    <lineage>
        <taxon>Eukaryota</taxon>
        <taxon>Metazoa</taxon>
        <taxon>Ecdysozoa</taxon>
        <taxon>Nematoda</taxon>
        <taxon>Enoplea</taxon>
        <taxon>Dorylaimia</taxon>
        <taxon>Trichinellida</taxon>
        <taxon>Trichinellidae</taxon>
        <taxon>Trichinella</taxon>
    </lineage>
</organism>
<evidence type="ECO:0000256" key="1">
    <source>
        <dbReference type="SAM" id="MobiDB-lite"/>
    </source>
</evidence>
<dbReference type="GO" id="GO:0042791">
    <property type="term" value="P:5S class rRNA transcription by RNA polymerase III"/>
    <property type="evidence" value="ECO:0007669"/>
    <property type="project" value="TreeGrafter"/>
</dbReference>
<dbReference type="InterPro" id="IPR056428">
    <property type="entry name" value="WH_GTF3C1"/>
</dbReference>
<feature type="region of interest" description="Disordered" evidence="1">
    <location>
        <begin position="371"/>
        <end position="395"/>
    </location>
</feature>
<feature type="domain" description="General transcription factor 3C polypeptide 1 winged-helix" evidence="3">
    <location>
        <begin position="33"/>
        <end position="112"/>
    </location>
</feature>
<evidence type="ECO:0000256" key="2">
    <source>
        <dbReference type="SAM" id="Phobius"/>
    </source>
</evidence>
<dbReference type="InterPro" id="IPR056467">
    <property type="entry name" value="eWH_GTF3C1"/>
</dbReference>
<dbReference type="EMBL" id="JYDL01000060">
    <property type="protein sequence ID" value="KRX19314.1"/>
    <property type="molecule type" value="Genomic_DNA"/>
</dbReference>
<gene>
    <name evidence="5" type="primary">Gtf3c1</name>
    <name evidence="5" type="ORF">T07_10987</name>
</gene>
<dbReference type="GO" id="GO:0003677">
    <property type="term" value="F:DNA binding"/>
    <property type="evidence" value="ECO:0007669"/>
    <property type="project" value="InterPro"/>
</dbReference>
<feature type="transmembrane region" description="Helical" evidence="2">
    <location>
        <begin position="1837"/>
        <end position="1861"/>
    </location>
</feature>
<dbReference type="Pfam" id="PF23704">
    <property type="entry name" value="WHD_GTF3C1_N"/>
    <property type="match status" value="1"/>
</dbReference>
<sequence>MHGCEKLNFNRLNDMLAWMEMTAAKLMEDITVADACVDEIALEGLDGITLNSLWVRLQTRPGLYLRVDDVVKQHLWNLIFHNKELSFYTLPKPRETIDMHCLYIDKLPVNIVKKNAKNLYGSCADFNKRVDITRTFRRTKRYEMYDSVIAKYGDSLVVVASQDLRTTAITGPCYSSELFTKDLSFALYFPVVERIARSRYFGCVTYGNYSLHKMFKIRSKDVFYTLKRLVALKLAISVEPFLFDIAKFRMINVLSVQIHQVKVPVHVGKKARNHQSKGENEIRDTCYRLNRAIEEDCCEDIVEKNGQKSADQEEIDDRLFELCCEDQDMEDEWMIVKNLDSVGEDDEQQLMEEELIDEISDLYEENNWLEDITSDEEDEESCSSDESEDSDDDDYITNTSNYQFKYFQNERHAIVRKLHNAGSDGVDHFQLCRQIGIHDKLLRALMPILCEEGHARTEFENDGNSPVTDRSCKRLLMILDLLEEKRVLTAQTLTKHIKDTEKEEGYNYEIDKRCSSGLFDLLEELKLIKVYQTLLIRGNKKKTVKFLCHVDVQPNDSDLAATIRKERIQFIGTVKANNCSNKSRKRRRSAVSPQQEVPKMKKTDKKNDEKKNLHTENKTMGPKPPFSMPSQFRQVTKLKSVHEFVFYLVHDYRGDTTKNKLYQAEPSCSVEMEDRSIAEPTVQGLMDYLEDPIKRHYLVLDLPEEMRGDMFNSGKLRIALSEVMDKLCFLGLLSQGPRKAQDHSCLLDVFYFVHSGGYLLDTSTSTCGYAVVSMPVTRYVEYRHDFDELDDLYLYWVHLRSIVLSTPLGFKAMRNKRQKVTALKTNELLNILPRSTLEETMPIVKKPIEPRIGSAGFIPQLFLHRHSQWVISTINGCGQYVYDHIAALLRKYTTTIIDCVQFFNRTYNLAYIQMKSYKGVVRQRSAKYFSPHNVIRRMCFYMSVYAAVKRKGVAVRGQQRRIRQVRVDYGKADFSTEEWTLILLIRSLNTFFTPVGKNVGDIETACELMRHYLPLSHLHQSNQKIRNRIFNIFTKDATFCSSAVHITNQLADIEIFQKFKKQYMGFVSKTSKKKQIFKEAFEILQQMFWKPCYSSLDSPILHSNFKNYVPKDVKKHNVDDIFQSETLKMENVTRCVFANIFMSALSLSLNANSKYEQLLNIYRSFPDEVVTDVPSRLRNDDIITVINAKKLRDLNKNESGLSNREFVKNMYFNLQFSNSFRKLFPSCSISSIFGDSLKMHEEICADTEAYHEVMTDSVGHLLAIAGLACQEKIMFDVVMRREQMTLTNHDYSPDVEKMPICIPDEDCDDDINENESKRKCLKIVDTVQQSLPDLLASEPNIRSTNRIVLLALRKARLISLGNCDLRSLNTKVQELRLKFSDVYVYLDKSKLSYEQARSSLYSRRKLKLALENVTKVFPVDTTEHCLTNNRAVKLFEKISKLGYSGIKLSEAQTLMEECSKNEEALKLLLKKKMIVIAGLNVPRFVSRKCIKPWGVHTFHDFHSTAAKNSFVKNQKTPVDNDENDDSRINTFMMPRLWLMPDGELNWPVLRWCCEVIYLHILRSPGLTEESLMKELMPGFYPCITFEIIMFLVDIGCLTRHVFTVKRKRFTIFDVEIGNSVEVISLEPTPNGQDILYKTFEKIPLPDCMKQQELTRSLKRIFFFSNYLLTFQIMIGNNSSTDNNNEADFTYQPHEHFVSAPTAWLRLKSIFLKNEYGFDSFEWKAVKNSTLFTFIIGTMMAGTAELPLAHQRFKEQHSLSLFANKYEAIRRLQSHLLVSFWKSGIRLGLRIGFFTFSYTCALACLAAYEDQLKGFHFVFSGALAGALYRINMGLRASFAAGVIGGVLGLCSSAVIVCPALFISKKSLDEAYKQVRDQHFRESLQAIKNNNEIYGIQKQFNVSKWEARAILKARQQEQLLTDPSLNVSKN</sequence>
<dbReference type="OrthoDB" id="68020at2759"/>
<feature type="region of interest" description="Disordered" evidence="1">
    <location>
        <begin position="579"/>
        <end position="628"/>
    </location>
</feature>
<feature type="transmembrane region" description="Helical" evidence="2">
    <location>
        <begin position="1578"/>
        <end position="1598"/>
    </location>
</feature>
<dbReference type="InterPro" id="IPR035625">
    <property type="entry name" value="Tfc3-like_eWH"/>
</dbReference>
<keyword evidence="6" id="KW-1185">Reference proteome</keyword>
<dbReference type="CDD" id="cd16169">
    <property type="entry name" value="Tau138_eWH"/>
    <property type="match status" value="1"/>
</dbReference>
<dbReference type="InterPro" id="IPR044210">
    <property type="entry name" value="Tfc3-like"/>
</dbReference>
<feature type="domain" description="GTF3C1 extended winged-helix" evidence="4">
    <location>
        <begin position="467"/>
        <end position="571"/>
    </location>
</feature>
<evidence type="ECO:0000259" key="4">
    <source>
        <dbReference type="Pfam" id="PF24101"/>
    </source>
</evidence>
<keyword evidence="2" id="KW-0472">Membrane</keyword>
<evidence type="ECO:0000259" key="3">
    <source>
        <dbReference type="Pfam" id="PF23704"/>
    </source>
</evidence>
<dbReference type="PANTHER" id="PTHR15180:SF1">
    <property type="entry name" value="GENERAL TRANSCRIPTION FACTOR 3C POLYPEPTIDE 1"/>
    <property type="match status" value="1"/>
</dbReference>
<evidence type="ECO:0000313" key="5">
    <source>
        <dbReference type="EMBL" id="KRX19314.1"/>
    </source>
</evidence>
<feature type="transmembrane region" description="Helical" evidence="2">
    <location>
        <begin position="1786"/>
        <end position="1807"/>
    </location>
</feature>